<reference evidence="2" key="1">
    <citation type="journal article" date="2023" name="Science">
        <title>Genome structures resolve the early diversification of teleost fishes.</title>
        <authorList>
            <person name="Parey E."/>
            <person name="Louis A."/>
            <person name="Montfort J."/>
            <person name="Bouchez O."/>
            <person name="Roques C."/>
            <person name="Iampietro C."/>
            <person name="Lluch J."/>
            <person name="Castinel A."/>
            <person name="Donnadieu C."/>
            <person name="Desvignes T."/>
            <person name="Floi Bucao C."/>
            <person name="Jouanno E."/>
            <person name="Wen M."/>
            <person name="Mejri S."/>
            <person name="Dirks R."/>
            <person name="Jansen H."/>
            <person name="Henkel C."/>
            <person name="Chen W.J."/>
            <person name="Zahm M."/>
            <person name="Cabau C."/>
            <person name="Klopp C."/>
            <person name="Thompson A.W."/>
            <person name="Robinson-Rechavi M."/>
            <person name="Braasch I."/>
            <person name="Lecointre G."/>
            <person name="Bobe J."/>
            <person name="Postlethwait J.H."/>
            <person name="Berthelot C."/>
            <person name="Roest Crollius H."/>
            <person name="Guiguen Y."/>
        </authorList>
    </citation>
    <scope>NUCLEOTIDE SEQUENCE</scope>
    <source>
        <strain evidence="2">WJC10195</strain>
    </source>
</reference>
<organism evidence="2 3">
    <name type="scientific">Synaphobranchus kaupii</name>
    <name type="common">Kaup's arrowtooth eel</name>
    <dbReference type="NCBI Taxonomy" id="118154"/>
    <lineage>
        <taxon>Eukaryota</taxon>
        <taxon>Metazoa</taxon>
        <taxon>Chordata</taxon>
        <taxon>Craniata</taxon>
        <taxon>Vertebrata</taxon>
        <taxon>Euteleostomi</taxon>
        <taxon>Actinopterygii</taxon>
        <taxon>Neopterygii</taxon>
        <taxon>Teleostei</taxon>
        <taxon>Anguilliformes</taxon>
        <taxon>Synaphobranchidae</taxon>
        <taxon>Synaphobranchus</taxon>
    </lineage>
</organism>
<accession>A0A9Q1IRA2</accession>
<evidence type="ECO:0000313" key="2">
    <source>
        <dbReference type="EMBL" id="KAJ8350331.1"/>
    </source>
</evidence>
<feature type="region of interest" description="Disordered" evidence="1">
    <location>
        <begin position="1"/>
        <end position="25"/>
    </location>
</feature>
<sequence length="87" mass="9159">MGSAQLGGSAVTNQTPQGGNPLKPHPSGGCGAVWVQAEIYGDTAAPLFISLIYRNPMGCSVLSVLTLLSSAKAFHKCSDWTDQYEYP</sequence>
<name>A0A9Q1IRA2_SYNKA</name>
<evidence type="ECO:0000313" key="3">
    <source>
        <dbReference type="Proteomes" id="UP001152622"/>
    </source>
</evidence>
<dbReference type="AlphaFoldDB" id="A0A9Q1IRA2"/>
<keyword evidence="3" id="KW-1185">Reference proteome</keyword>
<dbReference type="Proteomes" id="UP001152622">
    <property type="component" value="Chromosome 9"/>
</dbReference>
<protein>
    <submittedName>
        <fullName evidence="2">Uncharacterized protein</fullName>
    </submittedName>
</protein>
<evidence type="ECO:0000256" key="1">
    <source>
        <dbReference type="SAM" id="MobiDB-lite"/>
    </source>
</evidence>
<gene>
    <name evidence="2" type="ORF">SKAU_G00254610</name>
</gene>
<dbReference type="EMBL" id="JAINUF010000009">
    <property type="protein sequence ID" value="KAJ8350331.1"/>
    <property type="molecule type" value="Genomic_DNA"/>
</dbReference>
<comment type="caution">
    <text evidence="2">The sequence shown here is derived from an EMBL/GenBank/DDBJ whole genome shotgun (WGS) entry which is preliminary data.</text>
</comment>
<proteinExistence type="predicted"/>